<evidence type="ECO:0000259" key="6">
    <source>
        <dbReference type="PROSITE" id="PS51085"/>
    </source>
</evidence>
<name>A0AA47I5Y5_9CLOT</name>
<feature type="domain" description="4Fe-4S ferredoxin-type" evidence="7">
    <location>
        <begin position="163"/>
        <end position="193"/>
    </location>
</feature>
<reference evidence="9" key="1">
    <citation type="submission" date="2021-11" db="EMBL/GenBank/DDBJ databases">
        <title>Clostridia strains as spoilage organisms.</title>
        <authorList>
            <person name="Wambui J."/>
            <person name="Stevens M.J.A."/>
            <person name="Stephan R."/>
        </authorList>
    </citation>
    <scope>NUCLEOTIDE SEQUENCE</scope>
    <source>
        <strain evidence="9">CF009</strain>
    </source>
</reference>
<keyword evidence="3" id="KW-0677">Repeat</keyword>
<feature type="domain" description="4Fe-4S His(Cys)3-ligated-type" evidence="8">
    <location>
        <begin position="80"/>
        <end position="143"/>
    </location>
</feature>
<keyword evidence="2" id="KW-0479">Metal-binding</keyword>
<dbReference type="Pfam" id="PF12838">
    <property type="entry name" value="Fer4_7"/>
    <property type="match status" value="1"/>
</dbReference>
<dbReference type="InterPro" id="IPR017900">
    <property type="entry name" value="4Fe4S_Fe_S_CS"/>
</dbReference>
<dbReference type="EMBL" id="CP086239">
    <property type="protein sequence ID" value="WAG59305.1"/>
    <property type="molecule type" value="Genomic_DNA"/>
</dbReference>
<keyword evidence="5" id="KW-0411">Iron-sulfur</keyword>
<evidence type="ECO:0000256" key="4">
    <source>
        <dbReference type="ARBA" id="ARBA00023004"/>
    </source>
</evidence>
<evidence type="ECO:0000259" key="8">
    <source>
        <dbReference type="PROSITE" id="PS51839"/>
    </source>
</evidence>
<dbReference type="AlphaFoldDB" id="A0AA47I5Y5"/>
<evidence type="ECO:0000256" key="2">
    <source>
        <dbReference type="ARBA" id="ARBA00022723"/>
    </source>
</evidence>
<dbReference type="FunFam" id="3.30.70.20:FF:000035">
    <property type="entry name" value="Iron hydrogenase 1"/>
    <property type="match status" value="1"/>
</dbReference>
<gene>
    <name evidence="9" type="ORF">LL038_16880</name>
</gene>
<dbReference type="InterPro" id="IPR017896">
    <property type="entry name" value="4Fe4S_Fe-S-bd"/>
</dbReference>
<feature type="domain" description="4Fe-4S ferredoxin-type" evidence="7">
    <location>
        <begin position="206"/>
        <end position="235"/>
    </location>
</feature>
<dbReference type="SMART" id="SM00929">
    <property type="entry name" value="NADH-G_4Fe-4S_3"/>
    <property type="match status" value="1"/>
</dbReference>
<evidence type="ECO:0000259" key="7">
    <source>
        <dbReference type="PROSITE" id="PS51379"/>
    </source>
</evidence>
<dbReference type="Pfam" id="PF02906">
    <property type="entry name" value="Fe_hyd_lg_C"/>
    <property type="match status" value="1"/>
</dbReference>
<dbReference type="GO" id="GO:0016491">
    <property type="term" value="F:oxidoreductase activity"/>
    <property type="evidence" value="ECO:0007669"/>
    <property type="project" value="InterPro"/>
</dbReference>
<keyword evidence="4" id="KW-0408">Iron</keyword>
<dbReference type="InterPro" id="IPR004108">
    <property type="entry name" value="Fe_hydrogenase_lsu_C"/>
</dbReference>
<evidence type="ECO:0000256" key="1">
    <source>
        <dbReference type="ARBA" id="ARBA00022485"/>
    </source>
</evidence>
<dbReference type="InterPro" id="IPR019574">
    <property type="entry name" value="NADH_UbQ_OxRdtase_Gsu_4Fe4S-bd"/>
</dbReference>
<dbReference type="RefSeq" id="WP_216124945.1">
    <property type="nucleotide sequence ID" value="NZ_CP086239.1"/>
</dbReference>
<dbReference type="PROSITE" id="PS51085">
    <property type="entry name" value="2FE2S_FER_2"/>
    <property type="match status" value="1"/>
</dbReference>
<dbReference type="Proteomes" id="UP001164733">
    <property type="component" value="Chromosome"/>
</dbReference>
<evidence type="ECO:0000256" key="5">
    <source>
        <dbReference type="ARBA" id="ARBA00023014"/>
    </source>
</evidence>
<dbReference type="PROSITE" id="PS00198">
    <property type="entry name" value="4FE4S_FER_1"/>
    <property type="match status" value="1"/>
</dbReference>
<organism evidence="9 10">
    <name type="scientific">Clostridium estertheticum</name>
    <dbReference type="NCBI Taxonomy" id="238834"/>
    <lineage>
        <taxon>Bacteria</taxon>
        <taxon>Bacillati</taxon>
        <taxon>Bacillota</taxon>
        <taxon>Clostridia</taxon>
        <taxon>Eubacteriales</taxon>
        <taxon>Clostridiaceae</taxon>
        <taxon>Clostridium</taxon>
    </lineage>
</organism>
<evidence type="ECO:0000256" key="3">
    <source>
        <dbReference type="ARBA" id="ARBA00022737"/>
    </source>
</evidence>
<dbReference type="GO" id="GO:0051539">
    <property type="term" value="F:4 iron, 4 sulfur cluster binding"/>
    <property type="evidence" value="ECO:0007669"/>
    <property type="project" value="UniProtKB-KW"/>
</dbReference>
<dbReference type="GO" id="GO:0046872">
    <property type="term" value="F:metal ion binding"/>
    <property type="evidence" value="ECO:0007669"/>
    <property type="project" value="UniProtKB-KW"/>
</dbReference>
<sequence>MEFVNVTINDKLLSVPKGITILAAAVSGGIRIPTLCTIKMLNPRANCGICVVEVEGGRTYKPACVTRVSEGMVVRTDTPALRKSRKTTLELLLSRHAVDCHHCLRIGSSKCEDLDPKFCEMCFFCDCVRDGFCELQTLAREYKVDALPYEMEPYKYEIDSSTGSIVRNPNKCIKCRRCSDICNSVQTVHALNVINRGSEIMVTTEGQKRHADSSCVQCGRCVQSCPTGALFFKEHIDALLYNTHNYDITTIAQISSGVLEELSTLFKFGSSELDIRIVAAGLRKIGVDYVLTDDFASAKAINAAASALADKIKRDKKSPIIITDSYAAAKFMKHNFADFSELLLNYASPQQEFGKYAKTVFAAEKQLVTKNIRTISIVSDNENAAEAVENGSVDFVVNARELYRIFLRTGVNPKRIHPSELDSFGSIENSYVQFGKLFAPVTWEVGNNTEKLDLYIGNTNVKAAVAKNLGQVRELLTEVKNGISPYNVVRINA</sequence>
<proteinExistence type="predicted"/>
<dbReference type="CDD" id="cd00207">
    <property type="entry name" value="fer2"/>
    <property type="match status" value="1"/>
</dbReference>
<feature type="domain" description="2Fe-2S ferredoxin-type" evidence="6">
    <location>
        <begin position="2"/>
        <end position="80"/>
    </location>
</feature>
<protein>
    <submittedName>
        <fullName evidence="9">2Fe-2S iron-sulfur cluster-binding protein</fullName>
    </submittedName>
</protein>
<dbReference type="PROSITE" id="PS51379">
    <property type="entry name" value="4FE4S_FER_2"/>
    <property type="match status" value="2"/>
</dbReference>
<keyword evidence="1" id="KW-0004">4Fe-4S</keyword>
<dbReference type="InterPro" id="IPR001041">
    <property type="entry name" value="2Fe-2S_ferredoxin-type"/>
</dbReference>
<dbReference type="PROSITE" id="PS51839">
    <property type="entry name" value="4FE4S_HC3"/>
    <property type="match status" value="1"/>
</dbReference>
<accession>A0AA47I5Y5</accession>
<evidence type="ECO:0000313" key="9">
    <source>
        <dbReference type="EMBL" id="WAG59305.1"/>
    </source>
</evidence>
<dbReference type="Pfam" id="PF13510">
    <property type="entry name" value="Fer2_4"/>
    <property type="match status" value="1"/>
</dbReference>
<evidence type="ECO:0000313" key="10">
    <source>
        <dbReference type="Proteomes" id="UP001164733"/>
    </source>
</evidence>